<evidence type="ECO:0000256" key="4">
    <source>
        <dbReference type="ARBA" id="ARBA00022729"/>
    </source>
</evidence>
<feature type="domain" description="Cytochrome c" evidence="8">
    <location>
        <begin position="507"/>
        <end position="602"/>
    </location>
</feature>
<dbReference type="InterPro" id="IPR009056">
    <property type="entry name" value="Cyt_c-like_dom"/>
</dbReference>
<evidence type="ECO:0000256" key="5">
    <source>
        <dbReference type="ARBA" id="ARBA00023002"/>
    </source>
</evidence>
<dbReference type="Pfam" id="PF03150">
    <property type="entry name" value="CCP_MauG"/>
    <property type="match status" value="1"/>
</dbReference>
<evidence type="ECO:0000256" key="7">
    <source>
        <dbReference type="PROSITE-ProRule" id="PRU00433"/>
    </source>
</evidence>
<keyword evidence="4" id="KW-0732">Signal</keyword>
<dbReference type="Proteomes" id="UP000237819">
    <property type="component" value="Unassembled WGS sequence"/>
</dbReference>
<keyword evidence="5" id="KW-0560">Oxidoreductase</keyword>
<dbReference type="InterPro" id="IPR015943">
    <property type="entry name" value="WD40/YVTN_repeat-like_dom_sf"/>
</dbReference>
<evidence type="ECO:0000256" key="3">
    <source>
        <dbReference type="ARBA" id="ARBA00022723"/>
    </source>
</evidence>
<dbReference type="AlphaFoldDB" id="A0A2S8GPQ4"/>
<dbReference type="InterPro" id="IPR011045">
    <property type="entry name" value="N2O_reductase_N"/>
</dbReference>
<name>A0A2S8GPQ4_9BACT</name>
<evidence type="ECO:0000256" key="2">
    <source>
        <dbReference type="ARBA" id="ARBA00022617"/>
    </source>
</evidence>
<evidence type="ECO:0000259" key="8">
    <source>
        <dbReference type="PROSITE" id="PS51007"/>
    </source>
</evidence>
<evidence type="ECO:0000256" key="6">
    <source>
        <dbReference type="ARBA" id="ARBA00023004"/>
    </source>
</evidence>
<dbReference type="InterPro" id="IPR004852">
    <property type="entry name" value="Di-haem_cyt_c_peroxidsae"/>
</dbReference>
<dbReference type="GO" id="GO:0020037">
    <property type="term" value="F:heme binding"/>
    <property type="evidence" value="ECO:0007669"/>
    <property type="project" value="InterPro"/>
</dbReference>
<dbReference type="Pfam" id="PF00034">
    <property type="entry name" value="Cytochrom_C"/>
    <property type="match status" value="1"/>
</dbReference>
<dbReference type="SUPFAM" id="SSF46626">
    <property type="entry name" value="Cytochrome c"/>
    <property type="match status" value="2"/>
</dbReference>
<dbReference type="InterPro" id="IPR036909">
    <property type="entry name" value="Cyt_c-like_dom_sf"/>
</dbReference>
<keyword evidence="6 7" id="KW-0408">Iron</keyword>
<dbReference type="GO" id="GO:0004130">
    <property type="term" value="F:cytochrome-c peroxidase activity"/>
    <property type="evidence" value="ECO:0007669"/>
    <property type="project" value="TreeGrafter"/>
</dbReference>
<proteinExistence type="predicted"/>
<evidence type="ECO:0000313" key="9">
    <source>
        <dbReference type="EMBL" id="PQO46409.1"/>
    </source>
</evidence>
<evidence type="ECO:0000256" key="1">
    <source>
        <dbReference type="ARBA" id="ARBA00004196"/>
    </source>
</evidence>
<gene>
    <name evidence="9" type="ORF">C5Y93_10540</name>
</gene>
<dbReference type="PANTHER" id="PTHR30600">
    <property type="entry name" value="CYTOCHROME C PEROXIDASE-RELATED"/>
    <property type="match status" value="1"/>
</dbReference>
<keyword evidence="2 7" id="KW-0349">Heme</keyword>
<dbReference type="SUPFAM" id="SSF50974">
    <property type="entry name" value="Nitrous oxide reductase, N-terminal domain"/>
    <property type="match status" value="1"/>
</dbReference>
<comment type="caution">
    <text evidence="9">The sequence shown here is derived from an EMBL/GenBank/DDBJ whole genome shotgun (WGS) entry which is preliminary data.</text>
</comment>
<dbReference type="GO" id="GO:0046872">
    <property type="term" value="F:metal ion binding"/>
    <property type="evidence" value="ECO:0007669"/>
    <property type="project" value="UniProtKB-KW"/>
</dbReference>
<dbReference type="Gene3D" id="1.10.760.10">
    <property type="entry name" value="Cytochrome c-like domain"/>
    <property type="match status" value="2"/>
</dbReference>
<evidence type="ECO:0000313" key="10">
    <source>
        <dbReference type="Proteomes" id="UP000237819"/>
    </source>
</evidence>
<accession>A0A2S8GPQ4</accession>
<dbReference type="Gene3D" id="2.130.10.10">
    <property type="entry name" value="YVTN repeat-like/Quinoprotein amine dehydrogenase"/>
    <property type="match status" value="2"/>
</dbReference>
<comment type="subcellular location">
    <subcellularLocation>
        <location evidence="1">Cell envelope</location>
    </subcellularLocation>
</comment>
<organism evidence="9 10">
    <name type="scientific">Blastopirellula marina</name>
    <dbReference type="NCBI Taxonomy" id="124"/>
    <lineage>
        <taxon>Bacteria</taxon>
        <taxon>Pseudomonadati</taxon>
        <taxon>Planctomycetota</taxon>
        <taxon>Planctomycetia</taxon>
        <taxon>Pirellulales</taxon>
        <taxon>Pirellulaceae</taxon>
        <taxon>Blastopirellula</taxon>
    </lineage>
</organism>
<protein>
    <recommendedName>
        <fullName evidence="8">Cytochrome c domain-containing protein</fullName>
    </recommendedName>
</protein>
<dbReference type="EMBL" id="PUHZ01000010">
    <property type="protein sequence ID" value="PQO46409.1"/>
    <property type="molecule type" value="Genomic_DNA"/>
</dbReference>
<feature type="domain" description="Cytochrome c" evidence="8">
    <location>
        <begin position="388"/>
        <end position="492"/>
    </location>
</feature>
<dbReference type="PROSITE" id="PS51007">
    <property type="entry name" value="CYTC"/>
    <property type="match status" value="2"/>
</dbReference>
<dbReference type="GO" id="GO:0030313">
    <property type="term" value="C:cell envelope"/>
    <property type="evidence" value="ECO:0007669"/>
    <property type="project" value="UniProtKB-SubCell"/>
</dbReference>
<dbReference type="GO" id="GO:0009055">
    <property type="term" value="F:electron transfer activity"/>
    <property type="evidence" value="ECO:0007669"/>
    <property type="project" value="InterPro"/>
</dbReference>
<reference evidence="9 10" key="1">
    <citation type="submission" date="2018-02" db="EMBL/GenBank/DDBJ databases">
        <title>Comparative genomes isolates from brazilian mangrove.</title>
        <authorList>
            <person name="Araujo J.E."/>
            <person name="Taketani R.G."/>
            <person name="Silva M.C.P."/>
            <person name="Loureco M.V."/>
            <person name="Andreote F.D."/>
        </authorList>
    </citation>
    <scope>NUCLEOTIDE SEQUENCE [LARGE SCALE GENOMIC DNA]</scope>
    <source>
        <strain evidence="9 10">Nap-Phe MGV</strain>
    </source>
</reference>
<sequence>MGKLRDPTIAALLANCLMNRTVLVLLGLFSAGLSPATFALASPIQPIDPNIPAYRQAEDLVLTADGQFLLTANRGTGSISIIDRKRQEVVSEWKAGRSIVHLTVLPGNRLLALDGTANEAILLGQTDSQLTELDRCPLPYSPVRAALSPDASQIVVSCLWPRKLVSLSLAGDKLTNKRELILPFAPREVLFEPSGESLLAADNFGGTIAVVDTETFTLRHQREFPAHNIRAMVLSQDGKRLLLAHQMLNSLAVTNTNDIHWGLLMSNDLRWVDVARVLSPEEDFYGEGFMHPIGEPNKGGGDPTDIAVIDEDEAIVVMGGTDQAGIGKHESYGLFRTKVGKYPTAVVVSPEKDLAYIANGFDDSISLVDVKTAKTVGKFAIGALREPTQKERGEQLFHNAKLSMEGWMSCHSCHTDGHTTGQASDNFGDNSYGAPKRIISLLGKADTAPFGWLGVSSTLAAQAHKSVEQTMHGPDLSEEDAEALSAYMASLPLPPPIDQLQETRDLAAIAHGRQIFLRNNCIKCHAPPTYTSPELYDVGMEDKEHNREFNPPSLRGIGHRKTFFHDASATSLRDVFEIEGHQLAEDLSDDQLDDLIKFLRSL</sequence>
<dbReference type="PANTHER" id="PTHR30600:SF10">
    <property type="entry name" value="BLL6722 PROTEIN"/>
    <property type="match status" value="1"/>
</dbReference>
<dbReference type="InterPro" id="IPR051395">
    <property type="entry name" value="Cytochrome_c_Peroxidase/MauG"/>
</dbReference>
<keyword evidence="3 7" id="KW-0479">Metal-binding</keyword>